<dbReference type="Proteomes" id="UP000230008">
    <property type="component" value="Chromosome"/>
</dbReference>
<accession>A0A2D3T1K6</accession>
<reference evidence="2" key="1">
    <citation type="submission" date="2016-10" db="EMBL/GenBank/DDBJ databases">
        <authorList>
            <person name="Chevignon G."/>
        </authorList>
    </citation>
    <scope>NUCLEOTIDE SEQUENCE [LARGE SCALE GENOMIC DNA]</scope>
    <source>
        <strain evidence="2">A2C</strain>
    </source>
</reference>
<dbReference type="EMBL" id="CP017606">
    <property type="protein sequence ID" value="ATW29692.1"/>
    <property type="molecule type" value="Genomic_DNA"/>
</dbReference>
<evidence type="ECO:0000313" key="2">
    <source>
        <dbReference type="Proteomes" id="UP000230008"/>
    </source>
</evidence>
<reference evidence="2" key="2">
    <citation type="submission" date="2017-11" db="EMBL/GenBank/DDBJ databases">
        <title>PacBio sequencing of new strain of the secondary endosymbiont Candidatus Hamiltonella defensa.</title>
        <authorList>
            <person name="Strand M.R."/>
            <person name="Oliver K."/>
        </authorList>
    </citation>
    <scope>NUCLEOTIDE SEQUENCE [LARGE SCALE GENOMIC DNA]</scope>
    <source>
        <strain evidence="2">A2C</strain>
    </source>
</reference>
<protein>
    <submittedName>
        <fullName evidence="1">Uncharacterized protein</fullName>
    </submittedName>
</protein>
<dbReference type="AlphaFoldDB" id="A0A2D3T1K6"/>
<proteinExistence type="predicted"/>
<sequence length="89" mass="10251">MFYIIDLYNFFNAPLNMDCLMMSGHSKNLPLLCDLRKPYNSKKCLKKFFWGTVVTLNKIILKIKIPERDCPGSLGTVVLNDLKYPHVGI</sequence>
<evidence type="ECO:0000313" key="1">
    <source>
        <dbReference type="EMBL" id="ATW29692.1"/>
    </source>
</evidence>
<gene>
    <name evidence="1" type="ORF">BJP41_04280</name>
</gene>
<organism evidence="1 2">
    <name type="scientific">Candidatus Williamhamiltonella defendens</name>
    <dbReference type="NCBI Taxonomy" id="138072"/>
    <lineage>
        <taxon>Bacteria</taxon>
        <taxon>Pseudomonadati</taxon>
        <taxon>Pseudomonadota</taxon>
        <taxon>Gammaproteobacteria</taxon>
        <taxon>Enterobacterales</taxon>
        <taxon>Enterobacteriaceae</taxon>
        <taxon>aphid secondary symbionts</taxon>
        <taxon>Candidatus Williamhamiltonella</taxon>
    </lineage>
</organism>
<name>A0A2D3T1K6_9ENTR</name>